<evidence type="ECO:0000256" key="2">
    <source>
        <dbReference type="ARBA" id="ARBA00022692"/>
    </source>
</evidence>
<evidence type="ECO:0000256" key="1">
    <source>
        <dbReference type="ARBA" id="ARBA00004141"/>
    </source>
</evidence>
<dbReference type="PANTHER" id="PTHR21284">
    <property type="entry name" value="EG:80H7.2 PROTEIN"/>
    <property type="match status" value="1"/>
</dbReference>
<keyword evidence="3 5" id="KW-1133">Transmembrane helix</keyword>
<evidence type="ECO:0000313" key="6">
    <source>
        <dbReference type="EMBL" id="CEK76798.1"/>
    </source>
</evidence>
<dbReference type="InterPro" id="IPR004031">
    <property type="entry name" value="PMP22/EMP/MP20/Claudin"/>
</dbReference>
<evidence type="ECO:0000256" key="5">
    <source>
        <dbReference type="SAM" id="Phobius"/>
    </source>
</evidence>
<gene>
    <name evidence="6" type="primary">ORF101578</name>
</gene>
<dbReference type="PANTHER" id="PTHR21284:SF12">
    <property type="entry name" value="EG:80H7.2 PROTEIN"/>
    <property type="match status" value="1"/>
</dbReference>
<feature type="transmembrane region" description="Helical" evidence="5">
    <location>
        <begin position="93"/>
        <end position="119"/>
    </location>
</feature>
<accession>A0A0B7A7L5</accession>
<comment type="subcellular location">
    <subcellularLocation>
        <location evidence="1">Membrane</location>
        <topology evidence="1">Multi-pass membrane protein</topology>
    </subcellularLocation>
</comment>
<evidence type="ECO:0000256" key="4">
    <source>
        <dbReference type="ARBA" id="ARBA00023136"/>
    </source>
</evidence>
<name>A0A0B7A7L5_9EUPU</name>
<dbReference type="GO" id="GO:0016020">
    <property type="term" value="C:membrane"/>
    <property type="evidence" value="ECO:0007669"/>
    <property type="project" value="UniProtKB-SubCell"/>
</dbReference>
<keyword evidence="4 5" id="KW-0472">Membrane</keyword>
<organism evidence="6">
    <name type="scientific">Arion vulgaris</name>
    <dbReference type="NCBI Taxonomy" id="1028688"/>
    <lineage>
        <taxon>Eukaryota</taxon>
        <taxon>Metazoa</taxon>
        <taxon>Spiralia</taxon>
        <taxon>Lophotrochozoa</taxon>
        <taxon>Mollusca</taxon>
        <taxon>Gastropoda</taxon>
        <taxon>Heterobranchia</taxon>
        <taxon>Euthyneura</taxon>
        <taxon>Panpulmonata</taxon>
        <taxon>Eupulmonata</taxon>
        <taxon>Stylommatophora</taxon>
        <taxon>Helicina</taxon>
        <taxon>Arionoidea</taxon>
        <taxon>Arionidae</taxon>
        <taxon>Arion</taxon>
    </lineage>
</organism>
<dbReference type="EMBL" id="HACG01029933">
    <property type="protein sequence ID" value="CEK76798.1"/>
    <property type="molecule type" value="Transcribed_RNA"/>
</dbReference>
<feature type="transmembrane region" description="Helical" evidence="5">
    <location>
        <begin position="131"/>
        <end position="154"/>
    </location>
</feature>
<reference evidence="6" key="1">
    <citation type="submission" date="2014-12" db="EMBL/GenBank/DDBJ databases">
        <title>Insight into the proteome of Arion vulgaris.</title>
        <authorList>
            <person name="Aradska J."/>
            <person name="Bulat T."/>
            <person name="Smidak R."/>
            <person name="Sarate P."/>
            <person name="Gangsoo J."/>
            <person name="Sialana F."/>
            <person name="Bilban M."/>
            <person name="Lubec G."/>
        </authorList>
    </citation>
    <scope>NUCLEOTIDE SEQUENCE</scope>
    <source>
        <tissue evidence="6">Skin</tissue>
    </source>
</reference>
<protein>
    <submittedName>
        <fullName evidence="6">Uncharacterized protein</fullName>
    </submittedName>
</protein>
<proteinExistence type="predicted"/>
<keyword evidence="2 5" id="KW-0812">Transmembrane</keyword>
<evidence type="ECO:0000256" key="3">
    <source>
        <dbReference type="ARBA" id="ARBA00022989"/>
    </source>
</evidence>
<sequence length="221" mass="26062">MALKRAKRFIATFGLLFTVCGFISLVVAFATPHWLERFPNKRMSKVFVRMGIWEVCFNNWTYYKDYLSKQYNGCWWIYHFEYRPVWGWLNPPWLLAVQVMTAIGLVLYMVNVIMNIMYYSRCLPREKEKKHVLICACIMWLAFALIGTSVTIFGIKADIDRQWLPNPDSNFLSWSFGFACLSGFFAIFSAMCLSTDYVRIREEEERANRGPTYPVKPNPRF</sequence>
<feature type="transmembrane region" description="Helical" evidence="5">
    <location>
        <begin position="174"/>
        <end position="193"/>
    </location>
</feature>
<dbReference type="Pfam" id="PF13903">
    <property type="entry name" value="Claudin_2"/>
    <property type="match status" value="1"/>
</dbReference>
<dbReference type="Gene3D" id="1.20.140.150">
    <property type="match status" value="1"/>
</dbReference>
<dbReference type="AlphaFoldDB" id="A0A0B7A7L5"/>